<dbReference type="SUPFAM" id="SSF56112">
    <property type="entry name" value="Protein kinase-like (PK-like)"/>
    <property type="match status" value="1"/>
</dbReference>
<dbReference type="PROSITE" id="PS50011">
    <property type="entry name" value="PROTEIN_KINASE_DOM"/>
    <property type="match status" value="1"/>
</dbReference>
<keyword evidence="8" id="KW-0723">Serine/threonine-protein kinase</keyword>
<gene>
    <name evidence="11" type="ORF">GMRT_10747</name>
</gene>
<sequence>MMTTNPDLERQYQVMELLGNGAFGRVFKGKSKRTGEVVAIKELDYGCFPPSSVDAMYEEVRLIPKLSNPFLVKYLDVFDDKDSRVMHIVMEYCPNGDLQQFITRRKRAKTPLDEDHIWAVLAMVAHALDYMHRPFKQEFSQKIIHRDLKPANIMVASGSVYKLCDFNLCRPLATGNVATTMAFTPLYAAPELLTGKEYTEKVDLWSLGCILYEMCTFSPPYVATTIEGIRELACNSPIPKIGGNYSADLREVITSLLQKDPQCRYSAHDLLAHRRVQAVLQSIGITGSNVPMDFKLNQEKLSQMQPSDLLHNSPTTNSGISSTSVRSDHYGSPSQSIGSLGCGSSRVIKTPAYVPPDPSKYKK</sequence>
<dbReference type="Proteomes" id="UP000315496">
    <property type="component" value="Chromosome 1"/>
</dbReference>
<evidence type="ECO:0000256" key="1">
    <source>
        <dbReference type="ARBA" id="ARBA00010886"/>
    </source>
</evidence>
<dbReference type="InterPro" id="IPR008271">
    <property type="entry name" value="Ser/Thr_kinase_AS"/>
</dbReference>
<dbReference type="InterPro" id="IPR017441">
    <property type="entry name" value="Protein_kinase_ATP_BS"/>
</dbReference>
<dbReference type="VEuPathDB" id="GiardiaDB:GMRT_10747"/>
<comment type="caution">
    <text evidence="11">The sequence shown here is derived from an EMBL/GenBank/DDBJ whole genome shotgun (WGS) entry which is preliminary data.</text>
</comment>
<evidence type="ECO:0000256" key="9">
    <source>
        <dbReference type="SAM" id="MobiDB-lite"/>
    </source>
</evidence>
<dbReference type="OrthoDB" id="346907at2759"/>
<dbReference type="EMBL" id="VDLU01000001">
    <property type="protein sequence ID" value="TNJ30665.1"/>
    <property type="molecule type" value="Genomic_DNA"/>
</dbReference>
<dbReference type="InterPro" id="IPR050660">
    <property type="entry name" value="NEK_Ser/Thr_kinase"/>
</dbReference>
<evidence type="ECO:0000256" key="7">
    <source>
        <dbReference type="PROSITE-ProRule" id="PRU10141"/>
    </source>
</evidence>
<evidence type="ECO:0000256" key="6">
    <source>
        <dbReference type="ARBA" id="ARBA00022840"/>
    </source>
</evidence>
<evidence type="ECO:0000259" key="10">
    <source>
        <dbReference type="PROSITE" id="PS50011"/>
    </source>
</evidence>
<dbReference type="InterPro" id="IPR000719">
    <property type="entry name" value="Prot_kinase_dom"/>
</dbReference>
<dbReference type="GO" id="GO:0004674">
    <property type="term" value="F:protein serine/threonine kinase activity"/>
    <property type="evidence" value="ECO:0007669"/>
    <property type="project" value="UniProtKB-KW"/>
</dbReference>
<evidence type="ECO:0000313" key="11">
    <source>
        <dbReference type="EMBL" id="TNJ30665.1"/>
    </source>
</evidence>
<dbReference type="SMART" id="SM00220">
    <property type="entry name" value="S_TKc"/>
    <property type="match status" value="1"/>
</dbReference>
<evidence type="ECO:0000256" key="8">
    <source>
        <dbReference type="RuleBase" id="RU000304"/>
    </source>
</evidence>
<keyword evidence="4 7" id="KW-0547">Nucleotide-binding</keyword>
<feature type="compositionally biased region" description="Pro residues" evidence="9">
    <location>
        <begin position="353"/>
        <end position="363"/>
    </location>
</feature>
<dbReference type="GO" id="GO:0005524">
    <property type="term" value="F:ATP binding"/>
    <property type="evidence" value="ECO:0007669"/>
    <property type="project" value="UniProtKB-UniRule"/>
</dbReference>
<dbReference type="PANTHER" id="PTHR43671:SF13">
    <property type="entry name" value="SERINE_THREONINE-PROTEIN KINASE NEK2"/>
    <property type="match status" value="1"/>
</dbReference>
<feature type="compositionally biased region" description="Polar residues" evidence="9">
    <location>
        <begin position="307"/>
        <end position="325"/>
    </location>
</feature>
<dbReference type="Gene3D" id="1.10.510.10">
    <property type="entry name" value="Transferase(Phosphotransferase) domain 1"/>
    <property type="match status" value="1"/>
</dbReference>
<comment type="similarity">
    <text evidence="1">Belongs to the protein kinase superfamily. NEK Ser/Thr protein kinase family. NIMA subfamily.</text>
</comment>
<evidence type="ECO:0000313" key="12">
    <source>
        <dbReference type="Proteomes" id="UP000315496"/>
    </source>
</evidence>
<keyword evidence="5 11" id="KW-0418">Kinase</keyword>
<accession>A0A4Z1T116</accession>
<protein>
    <recommendedName>
        <fullName evidence="2">non-specific serine/threonine protein kinase</fullName>
        <ecNumber evidence="2">2.7.11.1</ecNumber>
    </recommendedName>
</protein>
<dbReference type="PROSITE" id="PS00108">
    <property type="entry name" value="PROTEIN_KINASE_ST"/>
    <property type="match status" value="1"/>
</dbReference>
<organism evidence="11 12">
    <name type="scientific">Giardia muris</name>
    <dbReference type="NCBI Taxonomy" id="5742"/>
    <lineage>
        <taxon>Eukaryota</taxon>
        <taxon>Metamonada</taxon>
        <taxon>Diplomonadida</taxon>
        <taxon>Hexamitidae</taxon>
        <taxon>Giardiinae</taxon>
        <taxon>Giardia</taxon>
    </lineage>
</organism>
<dbReference type="PROSITE" id="PS00107">
    <property type="entry name" value="PROTEIN_KINASE_ATP"/>
    <property type="match status" value="1"/>
</dbReference>
<evidence type="ECO:0000256" key="5">
    <source>
        <dbReference type="ARBA" id="ARBA00022777"/>
    </source>
</evidence>
<proteinExistence type="inferred from homology"/>
<name>A0A4Z1T116_GIAMU</name>
<keyword evidence="12" id="KW-1185">Reference proteome</keyword>
<dbReference type="PANTHER" id="PTHR43671">
    <property type="entry name" value="SERINE/THREONINE-PROTEIN KINASE NEK"/>
    <property type="match status" value="1"/>
</dbReference>
<feature type="binding site" evidence="7">
    <location>
        <position position="41"/>
    </location>
    <ligand>
        <name>ATP</name>
        <dbReference type="ChEBI" id="CHEBI:30616"/>
    </ligand>
</feature>
<evidence type="ECO:0000256" key="4">
    <source>
        <dbReference type="ARBA" id="ARBA00022741"/>
    </source>
</evidence>
<feature type="region of interest" description="Disordered" evidence="9">
    <location>
        <begin position="307"/>
        <end position="363"/>
    </location>
</feature>
<dbReference type="AlphaFoldDB" id="A0A4Z1T116"/>
<keyword evidence="6 7" id="KW-0067">ATP-binding</keyword>
<feature type="domain" description="Protein kinase" evidence="10">
    <location>
        <begin position="12"/>
        <end position="276"/>
    </location>
</feature>
<evidence type="ECO:0000256" key="2">
    <source>
        <dbReference type="ARBA" id="ARBA00012513"/>
    </source>
</evidence>
<evidence type="ECO:0000256" key="3">
    <source>
        <dbReference type="ARBA" id="ARBA00022679"/>
    </source>
</evidence>
<dbReference type="Pfam" id="PF00069">
    <property type="entry name" value="Pkinase"/>
    <property type="match status" value="1"/>
</dbReference>
<reference evidence="11 12" key="1">
    <citation type="submission" date="2019-05" db="EMBL/GenBank/DDBJ databases">
        <title>The compact genome of Giardia muris reveals important steps in the evolution of intestinal protozoan parasites.</title>
        <authorList>
            <person name="Xu F."/>
            <person name="Jimenez-Gonzalez A."/>
            <person name="Einarsson E."/>
            <person name="Astvaldsson A."/>
            <person name="Peirasmaki D."/>
            <person name="Eckmann L."/>
            <person name="Andersson J.O."/>
            <person name="Svard S.G."/>
            <person name="Jerlstrom-Hultqvist J."/>
        </authorList>
    </citation>
    <scope>NUCLEOTIDE SEQUENCE [LARGE SCALE GENOMIC DNA]</scope>
    <source>
        <strain evidence="11 12">Roberts-Thomson</strain>
    </source>
</reference>
<dbReference type="InterPro" id="IPR011009">
    <property type="entry name" value="Kinase-like_dom_sf"/>
</dbReference>
<keyword evidence="3" id="KW-0808">Transferase</keyword>
<dbReference type="EC" id="2.7.11.1" evidence="2"/>